<dbReference type="PANTHER" id="PTHR12302">
    <property type="entry name" value="EBNA2 BINDING PROTEIN P100"/>
    <property type="match status" value="1"/>
</dbReference>
<sequence>MKKTCFLAPILFLIFSGCISSNNQNYDSKDFIDSHEHLFGTVTRVVDGDTVHVDSNGVDYNIRLLGVDTPETYQKNSVSEYYLDYETPISDIEYLDYWGHLATNYTRDTLENKSVYVVFDKKSEKQDKYGRYLAYIYLENENFNENLIEYGFARVYTSNFELKNDFLDTEKTAKSGRIGLWNYNN</sequence>
<reference evidence="7 10" key="3">
    <citation type="submission" date="2020-08" db="EMBL/GenBank/DDBJ databases">
        <title>Genomic Encyclopedia of Type Strains, Phase IV (KMG-V): Genome sequencing to study the core and pangenomes of soil and plant-associated prokaryotes.</title>
        <authorList>
            <person name="Whitman W."/>
        </authorList>
    </citation>
    <scope>NUCLEOTIDE SEQUENCE [LARGE SCALE GENOMIC DNA]</scope>
    <source>
        <strain evidence="6 9">C13</strain>
        <strain evidence="7 10">D1</strain>
    </source>
</reference>
<keyword evidence="1" id="KW-0540">Nuclease</keyword>
<dbReference type="PROSITE" id="PS50830">
    <property type="entry name" value="TNASE_3"/>
    <property type="match status" value="1"/>
</dbReference>
<evidence type="ECO:0000313" key="6">
    <source>
        <dbReference type="EMBL" id="MBA2863527.1"/>
    </source>
</evidence>
<feature type="domain" description="TNase-like" evidence="4">
    <location>
        <begin position="36"/>
        <end position="183"/>
    </location>
</feature>
<evidence type="ECO:0000313" key="8">
    <source>
        <dbReference type="Proteomes" id="UP000239462"/>
    </source>
</evidence>
<dbReference type="AlphaFoldDB" id="A0A2L1CCC5"/>
<gene>
    <name evidence="5" type="primary">nucH</name>
    <name evidence="6" type="ORF">HNP94_000527</name>
    <name evidence="7" type="ORF">HNP96_000490</name>
    <name evidence="5" type="ORF">MMJJ_16440</name>
</gene>
<dbReference type="EC" id="3.1.31.1" evidence="5 6"/>
<dbReference type="Proteomes" id="UP000590564">
    <property type="component" value="Unassembled WGS sequence"/>
</dbReference>
<dbReference type="Proteomes" id="UP000567099">
    <property type="component" value="Unassembled WGS sequence"/>
</dbReference>
<dbReference type="InterPro" id="IPR016071">
    <property type="entry name" value="Staphylococal_nuclease_OB-fold"/>
</dbReference>
<dbReference type="GO" id="GO:1990599">
    <property type="term" value="F:3' overhang single-stranded DNA endodeoxyribonuclease activity"/>
    <property type="evidence" value="ECO:0007669"/>
    <property type="project" value="UniProtKB-EC"/>
</dbReference>
<evidence type="ECO:0000313" key="7">
    <source>
        <dbReference type="EMBL" id="MBB6496469.1"/>
    </source>
</evidence>
<dbReference type="KEGG" id="mmad:MMJJ_16440"/>
<keyword evidence="2" id="KW-0255">Endonuclease</keyword>
<dbReference type="EMBL" id="JACHED010000001">
    <property type="protein sequence ID" value="MBB6496469.1"/>
    <property type="molecule type" value="Genomic_DNA"/>
</dbReference>
<dbReference type="InterPro" id="IPR002071">
    <property type="entry name" value="Thermonucl_AS"/>
</dbReference>
<dbReference type="SMART" id="SM00318">
    <property type="entry name" value="SNc"/>
    <property type="match status" value="1"/>
</dbReference>
<proteinExistence type="predicted"/>
<keyword evidence="3 5" id="KW-0378">Hydrolase</keyword>
<accession>A0A2L1CCC5</accession>
<dbReference type="GeneID" id="36102728"/>
<dbReference type="EMBL" id="JACDUO010000001">
    <property type="protein sequence ID" value="MBA2863527.1"/>
    <property type="molecule type" value="Genomic_DNA"/>
</dbReference>
<dbReference type="InterPro" id="IPR035437">
    <property type="entry name" value="SNase_OB-fold_sf"/>
</dbReference>
<organism evidence="5 8">
    <name type="scientific">Methanococcus maripaludis</name>
    <name type="common">Methanococcus deltae</name>
    <dbReference type="NCBI Taxonomy" id="39152"/>
    <lineage>
        <taxon>Archaea</taxon>
        <taxon>Methanobacteriati</taxon>
        <taxon>Methanobacteriota</taxon>
        <taxon>Methanomada group</taxon>
        <taxon>Methanococci</taxon>
        <taxon>Methanococcales</taxon>
        <taxon>Methanococcaceae</taxon>
        <taxon>Methanococcus</taxon>
    </lineage>
</organism>
<evidence type="ECO:0000256" key="2">
    <source>
        <dbReference type="ARBA" id="ARBA00022759"/>
    </source>
</evidence>
<dbReference type="PANTHER" id="PTHR12302:SF3">
    <property type="entry name" value="SERINE_THREONINE-PROTEIN KINASE 31"/>
    <property type="match status" value="1"/>
</dbReference>
<reference evidence="8" key="1">
    <citation type="journal article" date="2018" name="Genome Announc.">
        <title>Complete Genome Sequence of the Methanococcus maripaludis Type Strain JJ (DSM 2067), a Model for Selenoprotein Synthesis in Archaea.</title>
        <authorList>
            <person name="Poehlein A."/>
            <person name="Heym D."/>
            <person name="Quitzke V."/>
            <person name="Fersch J."/>
            <person name="Daniel R."/>
            <person name="Rother M."/>
        </authorList>
    </citation>
    <scope>NUCLEOTIDE SEQUENCE [LARGE SCALE GENOMIC DNA]</scope>
    <source>
        <strain evidence="8">DSM 2067</strain>
    </source>
</reference>
<dbReference type="PROSITE" id="PS01123">
    <property type="entry name" value="TNASE_1"/>
    <property type="match status" value="1"/>
</dbReference>
<dbReference type="EMBL" id="CP026606">
    <property type="protein sequence ID" value="AVB77015.1"/>
    <property type="molecule type" value="Genomic_DNA"/>
</dbReference>
<dbReference type="PROSITE" id="PS51257">
    <property type="entry name" value="PROKAR_LIPOPROTEIN"/>
    <property type="match status" value="1"/>
</dbReference>
<evidence type="ECO:0000256" key="1">
    <source>
        <dbReference type="ARBA" id="ARBA00022722"/>
    </source>
</evidence>
<evidence type="ECO:0000313" key="9">
    <source>
        <dbReference type="Proteomes" id="UP000567099"/>
    </source>
</evidence>
<dbReference type="Gene3D" id="2.40.50.90">
    <property type="match status" value="1"/>
</dbReference>
<evidence type="ECO:0000259" key="4">
    <source>
        <dbReference type="PROSITE" id="PS50830"/>
    </source>
</evidence>
<dbReference type="Proteomes" id="UP000239462">
    <property type="component" value="Chromosome"/>
</dbReference>
<dbReference type="PROSITE" id="PS01284">
    <property type="entry name" value="TNASE_2"/>
    <property type="match status" value="1"/>
</dbReference>
<reference evidence="5" key="2">
    <citation type="submission" date="2018-02" db="EMBL/GenBank/DDBJ databases">
        <title>Complete genome sequence of the Methanococcus maripaludis type strain JJ (DSM 2067), a model for selenoprotein synthesis in Archaea.</title>
        <authorList>
            <person name="Poehlein A."/>
            <person name="Heym D."/>
            <person name="Quitzke V."/>
            <person name="Fersch J."/>
            <person name="Daniel R."/>
            <person name="Rother M."/>
        </authorList>
    </citation>
    <scope>NUCLEOTIDE SEQUENCE [LARGE SCALE GENOMIC DNA]</scope>
    <source>
        <strain evidence="5">DSM 2067</strain>
    </source>
</reference>
<dbReference type="SUPFAM" id="SSF50199">
    <property type="entry name" value="Staphylococcal nuclease"/>
    <property type="match status" value="1"/>
</dbReference>
<evidence type="ECO:0000256" key="3">
    <source>
        <dbReference type="ARBA" id="ARBA00022801"/>
    </source>
</evidence>
<protein>
    <submittedName>
        <fullName evidence="6">Micrococcal nuclease</fullName>
        <ecNumber evidence="5 6">3.1.31.1</ecNumber>
    </submittedName>
    <submittedName>
        <fullName evidence="5">Thermonuclease</fullName>
    </submittedName>
</protein>
<dbReference type="GO" id="GO:0003676">
    <property type="term" value="F:nucleic acid binding"/>
    <property type="evidence" value="ECO:0007669"/>
    <property type="project" value="InterPro"/>
</dbReference>
<evidence type="ECO:0000313" key="5">
    <source>
        <dbReference type="EMBL" id="AVB77015.1"/>
    </source>
</evidence>
<evidence type="ECO:0000313" key="10">
    <source>
        <dbReference type="Proteomes" id="UP000590564"/>
    </source>
</evidence>
<dbReference type="Pfam" id="PF00565">
    <property type="entry name" value="SNase"/>
    <property type="match status" value="1"/>
</dbReference>
<dbReference type="RefSeq" id="WP_104838392.1">
    <property type="nucleotide sequence ID" value="NZ_CP026606.1"/>
</dbReference>
<name>A0A2L1CCC5_METMI</name>